<feature type="region of interest" description="Disordered" evidence="12">
    <location>
        <begin position="1"/>
        <end position="21"/>
    </location>
</feature>
<evidence type="ECO:0000256" key="3">
    <source>
        <dbReference type="ARBA" id="ARBA00005315"/>
    </source>
</evidence>
<dbReference type="CDD" id="cd16024">
    <property type="entry name" value="GPI_EPT_2"/>
    <property type="match status" value="1"/>
</dbReference>
<dbReference type="SUPFAM" id="SSF53649">
    <property type="entry name" value="Alkaline phosphatase-like"/>
    <property type="match status" value="1"/>
</dbReference>
<gene>
    <name evidence="13" type="ORF">D6C83_05205</name>
</gene>
<evidence type="ECO:0000256" key="10">
    <source>
        <dbReference type="ARBA" id="ARBA00023136"/>
    </source>
</evidence>
<evidence type="ECO:0000256" key="9">
    <source>
        <dbReference type="ARBA" id="ARBA00022989"/>
    </source>
</evidence>
<evidence type="ECO:0000256" key="11">
    <source>
        <dbReference type="RuleBase" id="RU367106"/>
    </source>
</evidence>
<comment type="similarity">
    <text evidence="3 11">Belongs to the PIGG/PIGN/PIGO family. PIGG subfamily.</text>
</comment>
<evidence type="ECO:0000256" key="6">
    <source>
        <dbReference type="ARBA" id="ARBA00022679"/>
    </source>
</evidence>
<evidence type="ECO:0000256" key="1">
    <source>
        <dbReference type="ARBA" id="ARBA00004477"/>
    </source>
</evidence>
<name>A0A4T0CIS4_AURPU</name>
<feature type="region of interest" description="Disordered" evidence="12">
    <location>
        <begin position="375"/>
        <end position="463"/>
    </location>
</feature>
<comment type="function">
    <text evidence="11">Ethanolamine phosphate transferase involved in glycosylphosphatidylinositol-anchor biosynthesis. Transfers ethanolamine phosphate to the GPI second mannose.</text>
</comment>
<keyword evidence="10" id="KW-0472">Membrane</keyword>
<keyword evidence="7" id="KW-0812">Transmembrane</keyword>
<dbReference type="InterPro" id="IPR039527">
    <property type="entry name" value="PIGG/GPI7"/>
</dbReference>
<keyword evidence="8 11" id="KW-0256">Endoplasmic reticulum</keyword>
<dbReference type="Pfam" id="PF01663">
    <property type="entry name" value="Phosphodiest"/>
    <property type="match status" value="1"/>
</dbReference>
<dbReference type="EMBL" id="QZBU01001638">
    <property type="protein sequence ID" value="TIA47229.1"/>
    <property type="molecule type" value="Genomic_DNA"/>
</dbReference>
<feature type="compositionally biased region" description="Basic and acidic residues" evidence="12">
    <location>
        <begin position="438"/>
        <end position="447"/>
    </location>
</feature>
<accession>A0A4T0CIS4</accession>
<evidence type="ECO:0000256" key="7">
    <source>
        <dbReference type="ARBA" id="ARBA00022692"/>
    </source>
</evidence>
<evidence type="ECO:0000256" key="2">
    <source>
        <dbReference type="ARBA" id="ARBA00004687"/>
    </source>
</evidence>
<reference evidence="13 14" key="1">
    <citation type="submission" date="2018-10" db="EMBL/GenBank/DDBJ databases">
        <title>Fifty Aureobasidium pullulans genomes reveal a recombining polyextremotolerant generalist.</title>
        <authorList>
            <person name="Gostincar C."/>
            <person name="Turk M."/>
            <person name="Zajc J."/>
            <person name="Gunde-Cimerman N."/>
        </authorList>
    </citation>
    <scope>NUCLEOTIDE SEQUENCE [LARGE SCALE GENOMIC DNA]</scope>
    <source>
        <strain evidence="13 14">EXF-3380</strain>
    </source>
</reference>
<evidence type="ECO:0000256" key="5">
    <source>
        <dbReference type="ARBA" id="ARBA00022502"/>
    </source>
</evidence>
<feature type="compositionally biased region" description="Polar residues" evidence="12">
    <location>
        <begin position="1"/>
        <end position="11"/>
    </location>
</feature>
<dbReference type="InterPro" id="IPR017850">
    <property type="entry name" value="Alkaline_phosphatase_core_sf"/>
</dbReference>
<evidence type="ECO:0000256" key="4">
    <source>
        <dbReference type="ARBA" id="ARBA00020830"/>
    </source>
</evidence>
<dbReference type="Gene3D" id="3.40.720.10">
    <property type="entry name" value="Alkaline Phosphatase, subunit A"/>
    <property type="match status" value="1"/>
</dbReference>
<evidence type="ECO:0000256" key="8">
    <source>
        <dbReference type="ARBA" id="ARBA00022824"/>
    </source>
</evidence>
<dbReference type="PANTHER" id="PTHR23072:SF0">
    <property type="entry name" value="GPI ETHANOLAMINE PHOSPHATE TRANSFERASE 2"/>
    <property type="match status" value="1"/>
</dbReference>
<evidence type="ECO:0000313" key="13">
    <source>
        <dbReference type="EMBL" id="TIA47229.1"/>
    </source>
</evidence>
<feature type="compositionally biased region" description="Basic residues" evidence="12">
    <location>
        <begin position="426"/>
        <end position="437"/>
    </location>
</feature>
<dbReference type="PANTHER" id="PTHR23072">
    <property type="entry name" value="PHOSPHATIDYLINOSITOL GLYCAN-RELATED"/>
    <property type="match status" value="1"/>
</dbReference>
<comment type="caution">
    <text evidence="13">The sequence shown here is derived from an EMBL/GenBank/DDBJ whole genome shotgun (WGS) entry which is preliminary data.</text>
</comment>
<dbReference type="UniPathway" id="UPA00196"/>
<dbReference type="Proteomes" id="UP000304947">
    <property type="component" value="Unassembled WGS sequence"/>
</dbReference>
<dbReference type="InterPro" id="IPR002591">
    <property type="entry name" value="Phosphodiest/P_Trfase"/>
</dbReference>
<comment type="subcellular location">
    <subcellularLocation>
        <location evidence="1 11">Endoplasmic reticulum membrane</location>
        <topology evidence="1 11">Multi-pass membrane protein</topology>
    </subcellularLocation>
</comment>
<feature type="non-terminal residue" evidence="13">
    <location>
        <position position="763"/>
    </location>
</feature>
<dbReference type="InterPro" id="IPR037674">
    <property type="entry name" value="PIG-G_N"/>
</dbReference>
<dbReference type="GO" id="GO:0005789">
    <property type="term" value="C:endoplasmic reticulum membrane"/>
    <property type="evidence" value="ECO:0007669"/>
    <property type="project" value="UniProtKB-SubCell"/>
</dbReference>
<feature type="compositionally biased region" description="Polar residues" evidence="12">
    <location>
        <begin position="401"/>
        <end position="419"/>
    </location>
</feature>
<comment type="pathway">
    <text evidence="2 11">Glycolipid biosynthesis; glycosylphosphatidylinositol-anchor biosynthesis.</text>
</comment>
<dbReference type="AlphaFoldDB" id="A0A4T0CIS4"/>
<dbReference type="GO" id="GO:0006506">
    <property type="term" value="P:GPI anchor biosynthetic process"/>
    <property type="evidence" value="ECO:0007669"/>
    <property type="project" value="UniProtKB-UniPathway"/>
</dbReference>
<keyword evidence="6 11" id="KW-0808">Transferase</keyword>
<keyword evidence="9" id="KW-1133">Transmembrane helix</keyword>
<proteinExistence type="inferred from homology"/>
<organism evidence="13 14">
    <name type="scientific">Aureobasidium pullulans</name>
    <name type="common">Black yeast</name>
    <name type="synonym">Pullularia pullulans</name>
    <dbReference type="NCBI Taxonomy" id="5580"/>
    <lineage>
        <taxon>Eukaryota</taxon>
        <taxon>Fungi</taxon>
        <taxon>Dikarya</taxon>
        <taxon>Ascomycota</taxon>
        <taxon>Pezizomycotina</taxon>
        <taxon>Dothideomycetes</taxon>
        <taxon>Dothideomycetidae</taxon>
        <taxon>Dothideales</taxon>
        <taxon>Saccotheciaceae</taxon>
        <taxon>Aureobasidium</taxon>
    </lineage>
</organism>
<evidence type="ECO:0000256" key="12">
    <source>
        <dbReference type="SAM" id="MobiDB-lite"/>
    </source>
</evidence>
<protein>
    <recommendedName>
        <fullName evidence="4 11">GPI ethanolamine phosphate transferase 2</fullName>
    </recommendedName>
</protein>
<dbReference type="GO" id="GO:0051267">
    <property type="term" value="F:CP2 mannose-ethanolamine phosphotransferase activity"/>
    <property type="evidence" value="ECO:0007669"/>
    <property type="project" value="TreeGrafter"/>
</dbReference>
<keyword evidence="5 11" id="KW-0337">GPI-anchor biosynthesis</keyword>
<sequence length="763" mass="84961">MSTSNTTNANGAGSPVTPPVEPAYRTEVIKTLNEQFAKSKEGIYLRLPQPNPRGHLRLFKTFKWTAAQLSRFSADGTLPYDIDTMPQRFKPVDLDIWNFDGRGSTDTSLPEIEMDPLPDLERNKAIVIIDFGIPNYTCVVPPGFVRLEHTGPNKARLMMNPYTATHPSGAHIASNMASTGIEGFTNVYDIMEASAAGDKLRLRRAARKIRLVLMCADNATLDEEHRTALTAILGLLVPSWEEAEKLRLEAAQSYLHVRGKAALCCKNAEARVDDKIRHHILDELTGKQKRSAPPSGLHTLQIHNERQARENLKELGLAYRYAIVKMYPERAFDHPDLKHRYNGFVEVEGCHQLDFLFDGYFEALARHHDMESLEDFDPDIDAMPPSTRPSKPASQKVKPEQNLQSPEQQLIASDQTPISSAEAERKKAKNKKRNQRKRAAEKIKAKDAVATVSEPDDSEPKAELETSMALVKISPSSAASVEYPRVKFIPQPKDKPFLSGLATFEEVENEELGMGLLQGNDRPQRIFDKVIFMTVDALRRWSLIALGAAVPFTAHATPPTITMPRVKALTSGSVPSFLDVILNFAESDTSSSLATQDTWLAQAKANLDNGNLVFYGDDTWLKLFPDFFARHDGTSSFFVSDFTEVDNNVTRHVPRELNLPDWDVMIMHYLGLDHIGHKAGPLSPNMLPKQKEMDNIVKGIYEAMELNYHLEDTLLVVAGDHGMNSAGNHGGSAPGETEPALVFISPKFMHLKKPIYTAPTSPN</sequence>
<evidence type="ECO:0000313" key="14">
    <source>
        <dbReference type="Proteomes" id="UP000304947"/>
    </source>
</evidence>